<sequence>MTDRHLELPSSFAATRDALHTLVELVISPARAAVAAGEFSLEATPDGFGTPPLPDGSVIRVEGAELIVQPSAGEERRQSISSLQAAANFVGLAGVDLDDTPLKIDGASSLVLGSAFALANDVLIELRDEAAASADASPIRLWPEHFDIAFEQGDEAAGQRAGYGLSPGDEAHPEPYFYVGPWQAPADLSEWNAEGFTGAELRWNDLLASDDPRSAALAFLRDRRDALQSA</sequence>
<dbReference type="AlphaFoldDB" id="A0A6J6A0D8"/>
<gene>
    <name evidence="1" type="ORF">UFOPK3547_01578</name>
</gene>
<proteinExistence type="predicted"/>
<protein>
    <submittedName>
        <fullName evidence="1">Unannotated protein</fullName>
    </submittedName>
</protein>
<reference evidence="1" key="1">
    <citation type="submission" date="2020-05" db="EMBL/GenBank/DDBJ databases">
        <authorList>
            <person name="Chiriac C."/>
            <person name="Salcher M."/>
            <person name="Ghai R."/>
            <person name="Kavagutti S V."/>
        </authorList>
    </citation>
    <scope>NUCLEOTIDE SEQUENCE</scope>
</reference>
<evidence type="ECO:0000313" key="1">
    <source>
        <dbReference type="EMBL" id="CAB4347102.1"/>
    </source>
</evidence>
<accession>A0A6J6A0D8</accession>
<dbReference type="EMBL" id="CAESAN010000175">
    <property type="protein sequence ID" value="CAB4347102.1"/>
    <property type="molecule type" value="Genomic_DNA"/>
</dbReference>
<name>A0A6J6A0D8_9ZZZZ</name>
<organism evidence="1">
    <name type="scientific">freshwater metagenome</name>
    <dbReference type="NCBI Taxonomy" id="449393"/>
    <lineage>
        <taxon>unclassified sequences</taxon>
        <taxon>metagenomes</taxon>
        <taxon>ecological metagenomes</taxon>
    </lineage>
</organism>